<dbReference type="PANTHER" id="PTHR24072">
    <property type="entry name" value="RHO FAMILY GTPASE"/>
    <property type="match status" value="1"/>
</dbReference>
<dbReference type="PROSITE" id="PS51420">
    <property type="entry name" value="RHO"/>
    <property type="match status" value="1"/>
</dbReference>
<dbReference type="GO" id="GO:0007264">
    <property type="term" value="P:small GTPase-mediated signal transduction"/>
    <property type="evidence" value="ECO:0007669"/>
    <property type="project" value="InterPro"/>
</dbReference>
<dbReference type="OrthoDB" id="8830751at2759"/>
<dbReference type="NCBIfam" id="TIGR00231">
    <property type="entry name" value="small_GTP"/>
    <property type="match status" value="1"/>
</dbReference>
<dbReference type="AlphaFoldDB" id="L8GPX9"/>
<dbReference type="PRINTS" id="PR00449">
    <property type="entry name" value="RASTRNSFRMNG"/>
</dbReference>
<dbReference type="InterPro" id="IPR001806">
    <property type="entry name" value="Small_GTPase"/>
</dbReference>
<organism evidence="5 6">
    <name type="scientific">Acanthamoeba castellanii (strain ATCC 30010 / Neff)</name>
    <dbReference type="NCBI Taxonomy" id="1257118"/>
    <lineage>
        <taxon>Eukaryota</taxon>
        <taxon>Amoebozoa</taxon>
        <taxon>Discosea</taxon>
        <taxon>Longamoebia</taxon>
        <taxon>Centramoebida</taxon>
        <taxon>Acanthamoebidae</taxon>
        <taxon>Acanthamoeba</taxon>
    </lineage>
</organism>
<dbReference type="PROSITE" id="PS51421">
    <property type="entry name" value="RAS"/>
    <property type="match status" value="1"/>
</dbReference>
<dbReference type="InterPro" id="IPR011043">
    <property type="entry name" value="Gal_Oxase/kelch_b-propeller"/>
</dbReference>
<dbReference type="Gene3D" id="2.120.10.80">
    <property type="entry name" value="Kelch-type beta propeller"/>
    <property type="match status" value="3"/>
</dbReference>
<dbReference type="STRING" id="1257118.L8GPX9"/>
<dbReference type="RefSeq" id="XP_004336985.1">
    <property type="nucleotide sequence ID" value="XM_004336937.1"/>
</dbReference>
<dbReference type="InterPro" id="IPR003578">
    <property type="entry name" value="Small_GTPase_Rho"/>
</dbReference>
<accession>L8GPX9</accession>
<dbReference type="InterPro" id="IPR006652">
    <property type="entry name" value="Kelch_1"/>
</dbReference>
<feature type="compositionally biased region" description="Basic and acidic residues" evidence="3">
    <location>
        <begin position="159"/>
        <end position="171"/>
    </location>
</feature>
<dbReference type="Proteomes" id="UP000011083">
    <property type="component" value="Unassembled WGS sequence"/>
</dbReference>
<feature type="domain" description="F-box" evidence="4">
    <location>
        <begin position="470"/>
        <end position="511"/>
    </location>
</feature>
<dbReference type="Gene3D" id="3.40.50.300">
    <property type="entry name" value="P-loop containing nucleotide triphosphate hydrolases"/>
    <property type="match status" value="2"/>
</dbReference>
<dbReference type="Gene3D" id="1.20.1280.50">
    <property type="match status" value="1"/>
</dbReference>
<dbReference type="SMART" id="SM00612">
    <property type="entry name" value="Kelch"/>
    <property type="match status" value="2"/>
</dbReference>
<dbReference type="EMBL" id="KB008036">
    <property type="protein sequence ID" value="ELR14972.1"/>
    <property type="molecule type" value="Genomic_DNA"/>
</dbReference>
<feature type="region of interest" description="Disordered" evidence="3">
    <location>
        <begin position="124"/>
        <end position="189"/>
    </location>
</feature>
<keyword evidence="1" id="KW-0547">Nucleotide-binding</keyword>
<proteinExistence type="predicted"/>
<name>L8GPX9_ACACF</name>
<evidence type="ECO:0000313" key="6">
    <source>
        <dbReference type="Proteomes" id="UP000011083"/>
    </source>
</evidence>
<dbReference type="Pfam" id="PF12937">
    <property type="entry name" value="F-box-like"/>
    <property type="match status" value="1"/>
</dbReference>
<dbReference type="VEuPathDB" id="AmoebaDB:ACA1_210240"/>
<dbReference type="FunFam" id="3.40.50.300:FF:000118">
    <property type="entry name" value="Rho-related GTP-binding protein RhoG"/>
    <property type="match status" value="1"/>
</dbReference>
<dbReference type="SUPFAM" id="SSF52540">
    <property type="entry name" value="P-loop containing nucleoside triphosphate hydrolases"/>
    <property type="match status" value="2"/>
</dbReference>
<dbReference type="InterPro" id="IPR027417">
    <property type="entry name" value="P-loop_NTPase"/>
</dbReference>
<reference evidence="5 6" key="1">
    <citation type="journal article" date="2013" name="Genome Biol.">
        <title>Genome of Acanthamoeba castellanii highlights extensive lateral gene transfer and early evolution of tyrosine kinase signaling.</title>
        <authorList>
            <person name="Clarke M."/>
            <person name="Lohan A.J."/>
            <person name="Liu B."/>
            <person name="Lagkouvardos I."/>
            <person name="Roy S."/>
            <person name="Zafar N."/>
            <person name="Bertelli C."/>
            <person name="Schilde C."/>
            <person name="Kianianmomeni A."/>
            <person name="Burglin T.R."/>
            <person name="Frech C."/>
            <person name="Turcotte B."/>
            <person name="Kopec K.O."/>
            <person name="Synnott J.M."/>
            <person name="Choo C."/>
            <person name="Paponov I."/>
            <person name="Finkler A."/>
            <person name="Soon Heng Tan C."/>
            <person name="Hutchins A.P."/>
            <person name="Weinmeier T."/>
            <person name="Rattei T."/>
            <person name="Chu J.S."/>
            <person name="Gimenez G."/>
            <person name="Irimia M."/>
            <person name="Rigden D.J."/>
            <person name="Fitzpatrick D.A."/>
            <person name="Lorenzo-Morales J."/>
            <person name="Bateman A."/>
            <person name="Chiu C.H."/>
            <person name="Tang P."/>
            <person name="Hegemann P."/>
            <person name="Fromm H."/>
            <person name="Raoult D."/>
            <person name="Greub G."/>
            <person name="Miranda-Saavedra D."/>
            <person name="Chen N."/>
            <person name="Nash P."/>
            <person name="Ginger M.L."/>
            <person name="Horn M."/>
            <person name="Schaap P."/>
            <person name="Caler L."/>
            <person name="Loftus B."/>
        </authorList>
    </citation>
    <scope>NUCLEOTIDE SEQUENCE [LARGE SCALE GENOMIC DNA]</scope>
    <source>
        <strain evidence="5 6">Neff</strain>
    </source>
</reference>
<evidence type="ECO:0000313" key="5">
    <source>
        <dbReference type="EMBL" id="ELR14972.1"/>
    </source>
</evidence>
<dbReference type="GeneID" id="14915767"/>
<dbReference type="SMART" id="SM00173">
    <property type="entry name" value="RAS"/>
    <property type="match status" value="1"/>
</dbReference>
<evidence type="ECO:0000256" key="3">
    <source>
        <dbReference type="SAM" id="MobiDB-lite"/>
    </source>
</evidence>
<sequence length="996" mass="110692">MLHFGKKNATKSKRGVEWEGRTNWNQLATGGEAPPARYGHSLVTIQAPASKGSGTAASSSVILFGGSNQVEFSNEVFALSWRDKRWRVLQEGGPDEDAPPAQQGGAAATMPIKRHFHTAVVWPNPAAASSSNGEPNDTYKKEKKEKKDKKEKKEKKGKQKCEEEAETSSKEEESEEGGEEPSPAGKMFVFGGKSNGYLNDLWQFDPEANTWEEVKPADQANRPPVKRYGHSAVVRDDEMWVFGGFDSDSWTCSDLWSFHFLNKEWRRSEFKKNKPAPAPRFQHSAVYSRARDRMFVFGGQGDKNAVMADLWSFDFKKCKWEQLGCTPQAPGDAAKQKDSSSKPLDASQGPRPEARYGHVALCDAQGENMVVMGGFNKQEAFADIWQFHFATGKWKKWEVRGTAPRGMVFHAATWIDELTLFTFGGRDGQSQFFDDAKYLVLPQPEAMNDKKKGGKRNKKSQRGPDLEALVPDEVLLLIFSYLRNDVTSLCQAACTCRRWNMMITLENALWVDAVQAIPQLAWRNLHQFRDVPGGMRGLKGGPMRNIKLVVVGDGAVGKTSTMISYTTNSFPHEYIPTVFDNYTANLVVHGVPINLGLWDTAGPEDYDRLRPLSYPQTDVFLVCSFENVRSKWVPEIAHHCPGTPFILAGTKLDLLSGESESSVSTLKVLADKKMPPVSFEEGTKMAQELGATGFISYSSLTQTNLKLLFDECIKAALREQAQGECKQRLQSVLDKQLSFIIENIHQILHTIEQTRTDKEMINQFKLGVDTLRVLRLSGLLLLSDGSGGRSGDRDGSGGERKRCGDELGKLLLKLSLMFGEDKDSGEEEEHEDPSTDYDRLRPLSYPQTDVFLVCFSLTHRGSFENVRSKWVPEIAHHCPGTPFILAGTKLDLLSGESESSVSTLKVLADKKMPPVSFEEGTKMAQELGATGFISYSSLTQTNLKLLFDECIKAALRAPVAGMPSVQHLPDLAKVKKAEQEDENDPLPNLDSLQFAG</sequence>
<dbReference type="SUPFAM" id="SSF50965">
    <property type="entry name" value="Galactose oxidase, central domain"/>
    <property type="match status" value="2"/>
</dbReference>
<evidence type="ECO:0000256" key="2">
    <source>
        <dbReference type="ARBA" id="ARBA00023134"/>
    </source>
</evidence>
<dbReference type="Pfam" id="PF24681">
    <property type="entry name" value="Kelch_KLHDC2_KLHL20_DRC7"/>
    <property type="match status" value="2"/>
</dbReference>
<feature type="region of interest" description="Disordered" evidence="3">
    <location>
        <begin position="328"/>
        <end position="352"/>
    </location>
</feature>
<dbReference type="KEGG" id="acan:ACA1_210240"/>
<dbReference type="InterPro" id="IPR015915">
    <property type="entry name" value="Kelch-typ_b-propeller"/>
</dbReference>
<dbReference type="InterPro" id="IPR036047">
    <property type="entry name" value="F-box-like_dom_sf"/>
</dbReference>
<dbReference type="InterPro" id="IPR005225">
    <property type="entry name" value="Small_GTP-bd"/>
</dbReference>
<dbReference type="InterPro" id="IPR001810">
    <property type="entry name" value="F-box_dom"/>
</dbReference>
<dbReference type="GO" id="GO:0003924">
    <property type="term" value="F:GTPase activity"/>
    <property type="evidence" value="ECO:0007669"/>
    <property type="project" value="InterPro"/>
</dbReference>
<dbReference type="SUPFAM" id="SSF81383">
    <property type="entry name" value="F-box domain"/>
    <property type="match status" value="1"/>
</dbReference>
<dbReference type="PROSITE" id="PS51419">
    <property type="entry name" value="RAB"/>
    <property type="match status" value="2"/>
</dbReference>
<feature type="region of interest" description="Disordered" evidence="3">
    <location>
        <begin position="975"/>
        <end position="996"/>
    </location>
</feature>
<evidence type="ECO:0000256" key="1">
    <source>
        <dbReference type="ARBA" id="ARBA00022741"/>
    </source>
</evidence>
<feature type="compositionally biased region" description="Basic residues" evidence="3">
    <location>
        <begin position="143"/>
        <end position="158"/>
    </location>
</feature>
<dbReference type="CDD" id="cd00157">
    <property type="entry name" value="Rho"/>
    <property type="match status" value="2"/>
</dbReference>
<gene>
    <name evidence="5" type="ORF">ACA1_210240</name>
</gene>
<keyword evidence="6" id="KW-1185">Reference proteome</keyword>
<protein>
    <submittedName>
        <fullName evidence="5">Ras subfamily protein</fullName>
    </submittedName>
</protein>
<keyword evidence="2" id="KW-0342">GTP-binding</keyword>
<evidence type="ECO:0000259" key="4">
    <source>
        <dbReference type="Pfam" id="PF12937"/>
    </source>
</evidence>
<dbReference type="SMART" id="SM00174">
    <property type="entry name" value="RHO"/>
    <property type="match status" value="2"/>
</dbReference>
<dbReference type="SMART" id="SM00175">
    <property type="entry name" value="RAB"/>
    <property type="match status" value="1"/>
</dbReference>
<dbReference type="GO" id="GO:0005525">
    <property type="term" value="F:GTP binding"/>
    <property type="evidence" value="ECO:0007669"/>
    <property type="project" value="UniProtKB-KW"/>
</dbReference>
<dbReference type="Pfam" id="PF00071">
    <property type="entry name" value="Ras"/>
    <property type="match status" value="2"/>
</dbReference>